<dbReference type="EMBL" id="HBNS01011090">
    <property type="protein sequence ID" value="CAE4595910.1"/>
    <property type="molecule type" value="Transcribed_RNA"/>
</dbReference>
<protein>
    <submittedName>
        <fullName evidence="2">Uncharacterized protein</fullName>
    </submittedName>
</protein>
<proteinExistence type="predicted"/>
<accession>A0A7S4QYN8</accession>
<sequence>MKSVLVFMMLSSAFGKGAKVLRTAEDAVATSDSCLSVKIGILTDNYPEQTNWFISAKDGSVVVSGGDYTESATSYVQHQCLEAEIFYTFHISDTDGDGSGSYQLSLGKKTFIEEEGFNSSMQHKFMLGDMDTVLVTPKRKCVYKDNANLVSGSNLEGKATA</sequence>
<dbReference type="AlphaFoldDB" id="A0A7S4QYN8"/>
<reference evidence="2" key="1">
    <citation type="submission" date="2021-01" db="EMBL/GenBank/DDBJ databases">
        <authorList>
            <person name="Corre E."/>
            <person name="Pelletier E."/>
            <person name="Niang G."/>
            <person name="Scheremetjew M."/>
            <person name="Finn R."/>
            <person name="Kale V."/>
            <person name="Holt S."/>
            <person name="Cochrane G."/>
            <person name="Meng A."/>
            <person name="Brown T."/>
            <person name="Cohen L."/>
        </authorList>
    </citation>
    <scope>NUCLEOTIDE SEQUENCE</scope>
    <source>
        <strain evidence="2">GSO104</strain>
    </source>
</reference>
<feature type="signal peptide" evidence="1">
    <location>
        <begin position="1"/>
        <end position="15"/>
    </location>
</feature>
<evidence type="ECO:0000313" key="2">
    <source>
        <dbReference type="EMBL" id="CAE4595910.1"/>
    </source>
</evidence>
<feature type="chain" id="PRO_5030590909" evidence="1">
    <location>
        <begin position="16"/>
        <end position="161"/>
    </location>
</feature>
<evidence type="ECO:0000256" key="1">
    <source>
        <dbReference type="SAM" id="SignalP"/>
    </source>
</evidence>
<name>A0A7S4QYN8_9STRA</name>
<keyword evidence="1" id="KW-0732">Signal</keyword>
<organism evidence="2">
    <name type="scientific">Ditylum brightwellii</name>
    <dbReference type="NCBI Taxonomy" id="49249"/>
    <lineage>
        <taxon>Eukaryota</taxon>
        <taxon>Sar</taxon>
        <taxon>Stramenopiles</taxon>
        <taxon>Ochrophyta</taxon>
        <taxon>Bacillariophyta</taxon>
        <taxon>Mediophyceae</taxon>
        <taxon>Lithodesmiophycidae</taxon>
        <taxon>Lithodesmiales</taxon>
        <taxon>Lithodesmiaceae</taxon>
        <taxon>Ditylum</taxon>
    </lineage>
</organism>
<gene>
    <name evidence="2" type="ORF">DBRI00130_LOCUS8974</name>
</gene>